<organism evidence="2 3">
    <name type="scientific">Ascaris lumbricoides</name>
    <name type="common">Giant roundworm</name>
    <dbReference type="NCBI Taxonomy" id="6252"/>
    <lineage>
        <taxon>Eukaryota</taxon>
        <taxon>Metazoa</taxon>
        <taxon>Ecdysozoa</taxon>
        <taxon>Nematoda</taxon>
        <taxon>Chromadorea</taxon>
        <taxon>Rhabditida</taxon>
        <taxon>Spirurina</taxon>
        <taxon>Ascaridomorpha</taxon>
        <taxon>Ascaridoidea</taxon>
        <taxon>Ascarididae</taxon>
        <taxon>Ascaris</taxon>
    </lineage>
</organism>
<dbReference type="InterPro" id="IPR008996">
    <property type="entry name" value="IL1/FGF"/>
</dbReference>
<comment type="similarity">
    <text evidence="1">Belongs to the heparin-binding growth factors family.</text>
</comment>
<sequence length="215" mass="24930">MPIGYAKRYKHCSLTFIQLFFKILTGALLLSLISIVEGATVWQLYNHCSSAFVQTYMRHANARGHQGSHCLTDFLVQLDSQGRLQLENAMTGRFVCFNKRQRLTVRSEGSDEKCFFRERLSPNGYTELESAWRPLLFLGFNRKGRFQDPSQYKMKRRCFSFTKLHREVTSTALKHCSIDDTSSERSQQRVSEADRQRAIYDAVRESLLSQIRALP</sequence>
<evidence type="ECO:0000313" key="3">
    <source>
        <dbReference type="WBParaSite" id="ALUE_0000321801-mRNA-1"/>
    </source>
</evidence>
<dbReference type="Pfam" id="PF00167">
    <property type="entry name" value="FGF"/>
    <property type="match status" value="1"/>
</dbReference>
<dbReference type="CDD" id="cd23307">
    <property type="entry name" value="beta-trefoil_FGF8-like"/>
    <property type="match status" value="1"/>
</dbReference>
<dbReference type="InterPro" id="IPR002209">
    <property type="entry name" value="Fibroblast_GF_fam"/>
</dbReference>
<dbReference type="AlphaFoldDB" id="A0A0M3HNG1"/>
<protein>
    <submittedName>
        <fullName evidence="3">Fibroblast growth factor</fullName>
    </submittedName>
</protein>
<dbReference type="Gene3D" id="2.80.10.50">
    <property type="match status" value="1"/>
</dbReference>
<dbReference type="PANTHER" id="PTHR11486">
    <property type="entry name" value="FIBROBLAST GROWTH FACTOR"/>
    <property type="match status" value="1"/>
</dbReference>
<dbReference type="Proteomes" id="UP000036681">
    <property type="component" value="Unplaced"/>
</dbReference>
<keyword evidence="2" id="KW-1185">Reference proteome</keyword>
<dbReference type="SMART" id="SM00442">
    <property type="entry name" value="FGF"/>
    <property type="match status" value="1"/>
</dbReference>
<reference evidence="3" key="1">
    <citation type="submission" date="2017-02" db="UniProtKB">
        <authorList>
            <consortium name="WormBaseParasite"/>
        </authorList>
    </citation>
    <scope>IDENTIFICATION</scope>
</reference>
<accession>A0A0M3HNG1</accession>
<dbReference type="GO" id="GO:0008083">
    <property type="term" value="F:growth factor activity"/>
    <property type="evidence" value="ECO:0007669"/>
    <property type="project" value="InterPro"/>
</dbReference>
<proteinExistence type="inferred from homology"/>
<evidence type="ECO:0000256" key="1">
    <source>
        <dbReference type="ARBA" id="ARBA00007936"/>
    </source>
</evidence>
<dbReference type="SUPFAM" id="SSF50353">
    <property type="entry name" value="Cytokine"/>
    <property type="match status" value="1"/>
</dbReference>
<name>A0A0M3HNG1_ASCLU</name>
<evidence type="ECO:0000313" key="2">
    <source>
        <dbReference type="Proteomes" id="UP000036681"/>
    </source>
</evidence>
<dbReference type="WBParaSite" id="ALUE_0000321801-mRNA-1">
    <property type="protein sequence ID" value="ALUE_0000321801-mRNA-1"/>
    <property type="gene ID" value="ALUE_0000321801"/>
</dbReference>